<dbReference type="AlphaFoldDB" id="A0A2T4Z983"/>
<evidence type="ECO:0000313" key="7">
    <source>
        <dbReference type="Proteomes" id="UP000241639"/>
    </source>
</evidence>
<dbReference type="NCBIfam" id="NF047500">
    <property type="entry name" value="choline_R_CudC"/>
    <property type="match status" value="1"/>
</dbReference>
<dbReference type="RefSeq" id="WP_107725259.1">
    <property type="nucleotide sequence ID" value="NZ_PZZP01000001.1"/>
</dbReference>
<dbReference type="InterPro" id="IPR052362">
    <property type="entry name" value="HTH-GbsR_regulator"/>
</dbReference>
<dbReference type="InterPro" id="IPR036390">
    <property type="entry name" value="WH_DNA-bd_sf"/>
</dbReference>
<accession>A0A2T4Z983</accession>
<dbReference type="Proteomes" id="UP000241639">
    <property type="component" value="Unassembled WGS sequence"/>
</dbReference>
<evidence type="ECO:0000256" key="1">
    <source>
        <dbReference type="ARBA" id="ARBA00023015"/>
    </source>
</evidence>
<comment type="caution">
    <text evidence="6">The sequence shown here is derived from an EMBL/GenBank/DDBJ whole genome shotgun (WGS) entry which is preliminary data.</text>
</comment>
<dbReference type="EMBL" id="PZZP01000001">
    <property type="protein sequence ID" value="PTM58454.1"/>
    <property type="molecule type" value="Genomic_DNA"/>
</dbReference>
<keyword evidence="7" id="KW-1185">Reference proteome</keyword>
<dbReference type="Gene3D" id="1.10.10.10">
    <property type="entry name" value="Winged helix-like DNA-binding domain superfamily/Winged helix DNA-binding domain"/>
    <property type="match status" value="1"/>
</dbReference>
<gene>
    <name evidence="6" type="ORF">C8J48_1037</name>
</gene>
<evidence type="ECO:0000256" key="3">
    <source>
        <dbReference type="ARBA" id="ARBA00023163"/>
    </source>
</evidence>
<evidence type="ECO:0000256" key="2">
    <source>
        <dbReference type="ARBA" id="ARBA00023125"/>
    </source>
</evidence>
<comment type="similarity">
    <text evidence="4">Belongs to the GbsR family.</text>
</comment>
<keyword evidence="3 4" id="KW-0804">Transcription</keyword>
<keyword evidence="1 4" id="KW-0805">Transcription regulation</keyword>
<protein>
    <recommendedName>
        <fullName evidence="4">HTH-type transcriptional regulator</fullName>
    </recommendedName>
</protein>
<evidence type="ECO:0000313" key="6">
    <source>
        <dbReference type="EMBL" id="PTM58454.1"/>
    </source>
</evidence>
<dbReference type="InterPro" id="IPR036388">
    <property type="entry name" value="WH-like_DNA-bd_sf"/>
</dbReference>
<keyword evidence="2 4" id="KW-0238">DNA-binding</keyword>
<sequence length="183" mass="21745">MESPNQKIDEARQEYIESLAETMEMYGLSPSMGRLFGIMFFHDEPMTLDEMRTQTGMSKTSMSTGVRALSRLKLVHKKWQKGIRKDLYEAEHDQFRSFVDFFAQQWEKEIEINQSSLRKTEQKLRALRDDPQLSEEDQEQILRDLEKLEQAKQYYQWLRHLVDAFESGNIFKHVPIPDKSDSF</sequence>
<dbReference type="GO" id="GO:0003677">
    <property type="term" value="F:DNA binding"/>
    <property type="evidence" value="ECO:0007669"/>
    <property type="project" value="UniProtKB-UniRule"/>
</dbReference>
<dbReference type="SUPFAM" id="SSF46785">
    <property type="entry name" value="Winged helix' DNA-binding domain"/>
    <property type="match status" value="1"/>
</dbReference>
<organism evidence="6 7">
    <name type="scientific">Desmospora activa DSM 45169</name>
    <dbReference type="NCBI Taxonomy" id="1121389"/>
    <lineage>
        <taxon>Bacteria</taxon>
        <taxon>Bacillati</taxon>
        <taxon>Bacillota</taxon>
        <taxon>Bacilli</taxon>
        <taxon>Bacillales</taxon>
        <taxon>Thermoactinomycetaceae</taxon>
        <taxon>Desmospora</taxon>
    </lineage>
</organism>
<evidence type="ECO:0000256" key="4">
    <source>
        <dbReference type="PIRNR" id="PIRNR006707"/>
    </source>
</evidence>
<proteinExistence type="inferred from homology"/>
<dbReference type="PANTHER" id="PTHR38465:SF1">
    <property type="entry name" value="HTH-TYPE TRANSCRIPTIONAL REGULATOR MJ1563-RELATED"/>
    <property type="match status" value="1"/>
</dbReference>
<dbReference type="PIRSF" id="PIRSF006707">
    <property type="entry name" value="MJ1563"/>
    <property type="match status" value="1"/>
</dbReference>
<dbReference type="InterPro" id="IPR026282">
    <property type="entry name" value="MJ1563"/>
</dbReference>
<dbReference type="PANTHER" id="PTHR38465">
    <property type="entry name" value="HTH-TYPE TRANSCRIPTIONAL REGULATOR MJ1563-RELATED"/>
    <property type="match status" value="1"/>
</dbReference>
<dbReference type="OrthoDB" id="9800374at2"/>
<evidence type="ECO:0000256" key="5">
    <source>
        <dbReference type="SAM" id="Coils"/>
    </source>
</evidence>
<feature type="coiled-coil region" evidence="5">
    <location>
        <begin position="103"/>
        <end position="130"/>
    </location>
</feature>
<reference evidence="6 7" key="1">
    <citation type="submission" date="2018-04" db="EMBL/GenBank/DDBJ databases">
        <title>Genomic Encyclopedia of Archaeal and Bacterial Type Strains, Phase II (KMG-II): from individual species to whole genera.</title>
        <authorList>
            <person name="Goeker M."/>
        </authorList>
    </citation>
    <scope>NUCLEOTIDE SEQUENCE [LARGE SCALE GENOMIC DNA]</scope>
    <source>
        <strain evidence="6 7">DSM 45169</strain>
    </source>
</reference>
<name>A0A2T4Z983_9BACL</name>
<keyword evidence="5" id="KW-0175">Coiled coil</keyword>